<accession>A0A8X7RHQ0</accession>
<proteinExistence type="predicted"/>
<feature type="region of interest" description="Disordered" evidence="2">
    <location>
        <begin position="143"/>
        <end position="217"/>
    </location>
</feature>
<feature type="compositionally biased region" description="Basic residues" evidence="2">
    <location>
        <begin position="100"/>
        <end position="111"/>
    </location>
</feature>
<dbReference type="AlphaFoldDB" id="A0A8X7RHQ0"/>
<keyword evidence="4" id="KW-1185">Reference proteome</keyword>
<reference evidence="3 4" key="1">
    <citation type="submission" date="2020-02" db="EMBL/GenBank/DDBJ databases">
        <authorList>
            <person name="Ma Q."/>
            <person name="Huang Y."/>
            <person name="Song X."/>
            <person name="Pei D."/>
        </authorList>
    </citation>
    <scope>NUCLEOTIDE SEQUENCE [LARGE SCALE GENOMIC DNA]</scope>
    <source>
        <strain evidence="3">Sxm20200214</strain>
        <tissue evidence="3">Leaf</tissue>
    </source>
</reference>
<dbReference type="OrthoDB" id="1112440at2759"/>
<dbReference type="Proteomes" id="UP000886595">
    <property type="component" value="Unassembled WGS sequence"/>
</dbReference>
<protein>
    <submittedName>
        <fullName evidence="3">Uncharacterized protein</fullName>
    </submittedName>
</protein>
<evidence type="ECO:0000313" key="4">
    <source>
        <dbReference type="Proteomes" id="UP000886595"/>
    </source>
</evidence>
<comment type="caution">
    <text evidence="3">The sequence shown here is derived from an EMBL/GenBank/DDBJ whole genome shotgun (WGS) entry which is preliminary data.</text>
</comment>
<evidence type="ECO:0000256" key="2">
    <source>
        <dbReference type="SAM" id="MobiDB-lite"/>
    </source>
</evidence>
<evidence type="ECO:0000256" key="1">
    <source>
        <dbReference type="SAM" id="Coils"/>
    </source>
</evidence>
<dbReference type="EMBL" id="JAAMPC010000010">
    <property type="protein sequence ID" value="KAG2288072.1"/>
    <property type="molecule type" value="Genomic_DNA"/>
</dbReference>
<name>A0A8X7RHQ0_BRACI</name>
<feature type="region of interest" description="Disordered" evidence="2">
    <location>
        <begin position="90"/>
        <end position="125"/>
    </location>
</feature>
<sequence length="318" mass="37006">MANTTQFRIKEAEMSNLKNQLRDLQRCLESMIHNQQQANSYFDRLGSTSSAMPMYQGSYSPGFLFGHQTQKKTSPFWSFLSSDEVFTSRYGSTSTNYHPKTTRSKPRRKKNQNFNHESVEDSKRKGQDIRIIEFLMANLLNNLSKLPEPPDQKDQQPSSSRQITKISQYSDTSSSDYETESNEGSLPREFAIGEGSSTPKKEPDLNEVYSSDEEMDYVPPRQDFPTKQFSSKIMVFTFDDIPFEKWNDRFDELSGALKEWWNSLGEYRHQQVYQTTIPLLHGEIHREFIGTPTHQKEQLQEEFSAKCCSLKKKDLLHR</sequence>
<organism evidence="3 4">
    <name type="scientific">Brassica carinata</name>
    <name type="common">Ethiopian mustard</name>
    <name type="synonym">Abyssinian cabbage</name>
    <dbReference type="NCBI Taxonomy" id="52824"/>
    <lineage>
        <taxon>Eukaryota</taxon>
        <taxon>Viridiplantae</taxon>
        <taxon>Streptophyta</taxon>
        <taxon>Embryophyta</taxon>
        <taxon>Tracheophyta</taxon>
        <taxon>Spermatophyta</taxon>
        <taxon>Magnoliopsida</taxon>
        <taxon>eudicotyledons</taxon>
        <taxon>Gunneridae</taxon>
        <taxon>Pentapetalae</taxon>
        <taxon>rosids</taxon>
        <taxon>malvids</taxon>
        <taxon>Brassicales</taxon>
        <taxon>Brassicaceae</taxon>
        <taxon>Brassiceae</taxon>
        <taxon>Brassica</taxon>
    </lineage>
</organism>
<gene>
    <name evidence="3" type="ORF">Bca52824_047676</name>
</gene>
<evidence type="ECO:0000313" key="3">
    <source>
        <dbReference type="EMBL" id="KAG2288072.1"/>
    </source>
</evidence>
<feature type="coiled-coil region" evidence="1">
    <location>
        <begin position="7"/>
        <end position="34"/>
    </location>
</feature>
<keyword evidence="1" id="KW-0175">Coiled coil</keyword>
<feature type="compositionally biased region" description="Polar residues" evidence="2">
    <location>
        <begin position="155"/>
        <end position="168"/>
    </location>
</feature>